<dbReference type="InterPro" id="IPR003439">
    <property type="entry name" value="ABC_transporter-like_ATP-bd"/>
</dbReference>
<evidence type="ECO:0000259" key="5">
    <source>
        <dbReference type="PROSITE" id="PS50893"/>
    </source>
</evidence>
<feature type="domain" description="ABC transporter" evidence="5">
    <location>
        <begin position="2"/>
        <end position="227"/>
    </location>
</feature>
<dbReference type="PROSITE" id="PS00211">
    <property type="entry name" value="ABC_TRANSPORTER_1"/>
    <property type="match status" value="1"/>
</dbReference>
<dbReference type="OrthoDB" id="9781246at2"/>
<dbReference type="InterPro" id="IPR027417">
    <property type="entry name" value="P-loop_NTPase"/>
</dbReference>
<dbReference type="PROSITE" id="PS50893">
    <property type="entry name" value="ABC_TRANSPORTER_2"/>
    <property type="match status" value="1"/>
</dbReference>
<proteinExistence type="inferred from homology"/>
<evidence type="ECO:0000313" key="6">
    <source>
        <dbReference type="EMBL" id="RZU51333.1"/>
    </source>
</evidence>
<dbReference type="Pfam" id="PF00005">
    <property type="entry name" value="ABC_tran"/>
    <property type="match status" value="1"/>
</dbReference>
<dbReference type="EMBL" id="SHKY01000001">
    <property type="protein sequence ID" value="RZU51333.1"/>
    <property type="molecule type" value="Genomic_DNA"/>
</dbReference>
<evidence type="ECO:0000313" key="7">
    <source>
        <dbReference type="Proteomes" id="UP000292564"/>
    </source>
</evidence>
<protein>
    <submittedName>
        <fullName evidence="6">ABC-2 type transport system ATP-binding protein</fullName>
    </submittedName>
</protein>
<accession>A0A4Q7ZLS0</accession>
<sequence length="308" mass="32610">MIEIHGLTKRFGRVTAVDDLSFVARPGSVTGFLGPNGAGKSTTMRMVLGLDRPTSGFATVCGRPVRELRHPARTVGAVLDAGWVLPQRSARAHLRWIAAASGLPASRVDEVIAEVGLTTAAGRRVRGFSLGMRQRLGIAAALLGDPEVLLLDEPVNGLDPDGILWLRGLVRGYAEQGRTVLLSSHLLAELAGNVDEVVVIGRGRLITQQAIGSFLASSAATRVRVRVDDPDRLRVALTEGGHTFGTHDERDPTVLTVSGLRTEEVGALARTAGCTVWELTAQTASLEEAFLKATKTHSEHVAGEAGNA</sequence>
<evidence type="ECO:0000256" key="2">
    <source>
        <dbReference type="ARBA" id="ARBA00022448"/>
    </source>
</evidence>
<dbReference type="Proteomes" id="UP000292564">
    <property type="component" value="Unassembled WGS sequence"/>
</dbReference>
<keyword evidence="3" id="KW-0547">Nucleotide-binding</keyword>
<keyword evidence="2" id="KW-0813">Transport</keyword>
<dbReference type="GO" id="GO:0005524">
    <property type="term" value="F:ATP binding"/>
    <property type="evidence" value="ECO:0007669"/>
    <property type="project" value="UniProtKB-KW"/>
</dbReference>
<evidence type="ECO:0000256" key="1">
    <source>
        <dbReference type="ARBA" id="ARBA00005417"/>
    </source>
</evidence>
<dbReference type="Gene3D" id="3.40.50.300">
    <property type="entry name" value="P-loop containing nucleotide triphosphate hydrolases"/>
    <property type="match status" value="1"/>
</dbReference>
<dbReference type="RefSeq" id="WP_130510110.1">
    <property type="nucleotide sequence ID" value="NZ_SHKY01000001.1"/>
</dbReference>
<dbReference type="GO" id="GO:0016887">
    <property type="term" value="F:ATP hydrolysis activity"/>
    <property type="evidence" value="ECO:0007669"/>
    <property type="project" value="InterPro"/>
</dbReference>
<name>A0A4Q7ZLS0_9ACTN</name>
<dbReference type="SUPFAM" id="SSF52540">
    <property type="entry name" value="P-loop containing nucleoside triphosphate hydrolases"/>
    <property type="match status" value="1"/>
</dbReference>
<dbReference type="InterPro" id="IPR017871">
    <property type="entry name" value="ABC_transporter-like_CS"/>
</dbReference>
<dbReference type="SMART" id="SM00382">
    <property type="entry name" value="AAA"/>
    <property type="match status" value="1"/>
</dbReference>
<keyword evidence="4 6" id="KW-0067">ATP-binding</keyword>
<comment type="similarity">
    <text evidence="1">Belongs to the ABC transporter superfamily.</text>
</comment>
<dbReference type="AlphaFoldDB" id="A0A4Q7ZLS0"/>
<reference evidence="6 7" key="1">
    <citation type="submission" date="2019-02" db="EMBL/GenBank/DDBJ databases">
        <title>Sequencing the genomes of 1000 actinobacteria strains.</title>
        <authorList>
            <person name="Klenk H.-P."/>
        </authorList>
    </citation>
    <scope>NUCLEOTIDE SEQUENCE [LARGE SCALE GENOMIC DNA]</scope>
    <source>
        <strain evidence="6 7">DSM 45162</strain>
    </source>
</reference>
<evidence type="ECO:0000256" key="4">
    <source>
        <dbReference type="ARBA" id="ARBA00022840"/>
    </source>
</evidence>
<organism evidence="6 7">
    <name type="scientific">Krasilnikovia cinnamomea</name>
    <dbReference type="NCBI Taxonomy" id="349313"/>
    <lineage>
        <taxon>Bacteria</taxon>
        <taxon>Bacillati</taxon>
        <taxon>Actinomycetota</taxon>
        <taxon>Actinomycetes</taxon>
        <taxon>Micromonosporales</taxon>
        <taxon>Micromonosporaceae</taxon>
        <taxon>Krasilnikovia</taxon>
    </lineage>
</organism>
<dbReference type="PANTHER" id="PTHR43335:SF4">
    <property type="entry name" value="ABC TRANSPORTER, ATP-BINDING PROTEIN"/>
    <property type="match status" value="1"/>
</dbReference>
<comment type="caution">
    <text evidence="6">The sequence shown here is derived from an EMBL/GenBank/DDBJ whole genome shotgun (WGS) entry which is preliminary data.</text>
</comment>
<keyword evidence="7" id="KW-1185">Reference proteome</keyword>
<dbReference type="PANTHER" id="PTHR43335">
    <property type="entry name" value="ABC TRANSPORTER, ATP-BINDING PROTEIN"/>
    <property type="match status" value="1"/>
</dbReference>
<evidence type="ECO:0000256" key="3">
    <source>
        <dbReference type="ARBA" id="ARBA00022741"/>
    </source>
</evidence>
<gene>
    <name evidence="6" type="ORF">EV385_3148</name>
</gene>
<dbReference type="InterPro" id="IPR003593">
    <property type="entry name" value="AAA+_ATPase"/>
</dbReference>